<name>A0A183LBV8_9TREM</name>
<dbReference type="AlphaFoldDB" id="A0A183LBV8"/>
<evidence type="ECO:0000313" key="2">
    <source>
        <dbReference type="Proteomes" id="UP000277204"/>
    </source>
</evidence>
<dbReference type="EMBL" id="UZAI01000276">
    <property type="protein sequence ID" value="VDO50779.1"/>
    <property type="molecule type" value="Genomic_DNA"/>
</dbReference>
<evidence type="ECO:0000313" key="1">
    <source>
        <dbReference type="EMBL" id="VDO50779.1"/>
    </source>
</evidence>
<organism evidence="1 2">
    <name type="scientific">Schistosoma margrebowiei</name>
    <dbReference type="NCBI Taxonomy" id="48269"/>
    <lineage>
        <taxon>Eukaryota</taxon>
        <taxon>Metazoa</taxon>
        <taxon>Spiralia</taxon>
        <taxon>Lophotrochozoa</taxon>
        <taxon>Platyhelminthes</taxon>
        <taxon>Trematoda</taxon>
        <taxon>Digenea</taxon>
        <taxon>Strigeidida</taxon>
        <taxon>Schistosomatoidea</taxon>
        <taxon>Schistosomatidae</taxon>
        <taxon>Schistosoma</taxon>
    </lineage>
</organism>
<accession>A0A183LBV8</accession>
<proteinExistence type="predicted"/>
<reference evidence="1 2" key="1">
    <citation type="submission" date="2018-11" db="EMBL/GenBank/DDBJ databases">
        <authorList>
            <consortium name="Pathogen Informatics"/>
        </authorList>
    </citation>
    <scope>NUCLEOTIDE SEQUENCE [LARGE SCALE GENOMIC DNA]</scope>
    <source>
        <strain evidence="1 2">Zambia</strain>
    </source>
</reference>
<protein>
    <submittedName>
        <fullName evidence="1">Uncharacterized protein</fullName>
    </submittedName>
</protein>
<sequence>MANYGYYTCVVETPFGTFRNSTEIFSKFSVIRFIFQPFVSHIILNVQIRNFLAPKHS</sequence>
<dbReference type="Proteomes" id="UP000277204">
    <property type="component" value="Unassembled WGS sequence"/>
</dbReference>
<gene>
    <name evidence="1" type="ORF">SMRZ_LOCUS1283</name>
</gene>
<keyword evidence="2" id="KW-1185">Reference proteome</keyword>